<proteinExistence type="predicted"/>
<dbReference type="Proteomes" id="UP000308600">
    <property type="component" value="Unassembled WGS sequence"/>
</dbReference>
<reference evidence="1 2" key="1">
    <citation type="journal article" date="2019" name="Nat. Ecol. Evol.">
        <title>Megaphylogeny resolves global patterns of mushroom evolution.</title>
        <authorList>
            <person name="Varga T."/>
            <person name="Krizsan K."/>
            <person name="Foldi C."/>
            <person name="Dima B."/>
            <person name="Sanchez-Garcia M."/>
            <person name="Sanchez-Ramirez S."/>
            <person name="Szollosi G.J."/>
            <person name="Szarkandi J.G."/>
            <person name="Papp V."/>
            <person name="Albert L."/>
            <person name="Andreopoulos W."/>
            <person name="Angelini C."/>
            <person name="Antonin V."/>
            <person name="Barry K.W."/>
            <person name="Bougher N.L."/>
            <person name="Buchanan P."/>
            <person name="Buyck B."/>
            <person name="Bense V."/>
            <person name="Catcheside P."/>
            <person name="Chovatia M."/>
            <person name="Cooper J."/>
            <person name="Damon W."/>
            <person name="Desjardin D."/>
            <person name="Finy P."/>
            <person name="Geml J."/>
            <person name="Haridas S."/>
            <person name="Hughes K."/>
            <person name="Justo A."/>
            <person name="Karasinski D."/>
            <person name="Kautmanova I."/>
            <person name="Kiss B."/>
            <person name="Kocsube S."/>
            <person name="Kotiranta H."/>
            <person name="LaButti K.M."/>
            <person name="Lechner B.E."/>
            <person name="Liimatainen K."/>
            <person name="Lipzen A."/>
            <person name="Lukacs Z."/>
            <person name="Mihaltcheva S."/>
            <person name="Morgado L.N."/>
            <person name="Niskanen T."/>
            <person name="Noordeloos M.E."/>
            <person name="Ohm R.A."/>
            <person name="Ortiz-Santana B."/>
            <person name="Ovrebo C."/>
            <person name="Racz N."/>
            <person name="Riley R."/>
            <person name="Savchenko A."/>
            <person name="Shiryaev A."/>
            <person name="Soop K."/>
            <person name="Spirin V."/>
            <person name="Szebenyi C."/>
            <person name="Tomsovsky M."/>
            <person name="Tulloss R.E."/>
            <person name="Uehling J."/>
            <person name="Grigoriev I.V."/>
            <person name="Vagvolgyi C."/>
            <person name="Papp T."/>
            <person name="Martin F.M."/>
            <person name="Miettinen O."/>
            <person name="Hibbett D.S."/>
            <person name="Nagy L.G."/>
        </authorList>
    </citation>
    <scope>NUCLEOTIDE SEQUENCE [LARGE SCALE GENOMIC DNA]</scope>
    <source>
        <strain evidence="1 2">NL-1719</strain>
    </source>
</reference>
<dbReference type="EMBL" id="ML208438">
    <property type="protein sequence ID" value="TFK65394.1"/>
    <property type="molecule type" value="Genomic_DNA"/>
</dbReference>
<gene>
    <name evidence="1" type="ORF">BDN72DRAFT_203133</name>
</gene>
<accession>A0ACD3AID1</accession>
<protein>
    <submittedName>
        <fullName evidence="1">Fucose-specific lectin</fullName>
    </submittedName>
</protein>
<evidence type="ECO:0000313" key="2">
    <source>
        <dbReference type="Proteomes" id="UP000308600"/>
    </source>
</evidence>
<name>A0ACD3AID1_9AGAR</name>
<organism evidence="1 2">
    <name type="scientific">Pluteus cervinus</name>
    <dbReference type="NCBI Taxonomy" id="181527"/>
    <lineage>
        <taxon>Eukaryota</taxon>
        <taxon>Fungi</taxon>
        <taxon>Dikarya</taxon>
        <taxon>Basidiomycota</taxon>
        <taxon>Agaricomycotina</taxon>
        <taxon>Agaricomycetes</taxon>
        <taxon>Agaricomycetidae</taxon>
        <taxon>Agaricales</taxon>
        <taxon>Pluteineae</taxon>
        <taxon>Pluteaceae</taxon>
        <taxon>Pluteus</taxon>
    </lineage>
</organism>
<sequence>MAYGRSQAVDVGEYTQRTSGHPQAVHIHYINYGYQNIANGGPMNNDNRHFPPQAIPQSLSLPPYNWLNSPEAPTLAFPTPQIGLSNHAGLHEVEIRPSQSQSMGGSDSPGNIPTNITKPLSAIHFEDKDGKHIRIYSQDHDLNIVEMFYDSNRGGSGWNERQQYVIGRGRLNTGLAATCWKGGNEIRIYYIDINGTMVERAYSGGGAGAWYNGGMTGRFLPAPYSKLAAFNFESKRDREIRIFYQDLNNKIQEATFKKGQWSVGTHTLPVALPGTNIAATGGAEKMWVYAQMPDLSIKESCYQGGWRVGGFTSNRSYAAGAPMAVVVRDNYHIRVFTTDDTKSICLTQWNGRWDGSFAIGSSARMYTGLAAISIAGGGFPGNSLRLYFQSVEAEVTELATYDGNTWKAGNQKIRIPNKIN</sequence>
<keyword evidence="2" id="KW-1185">Reference proteome</keyword>
<evidence type="ECO:0000313" key="1">
    <source>
        <dbReference type="EMBL" id="TFK65394.1"/>
    </source>
</evidence>